<sequence length="121" mass="13027">MTSAHPDAARPRQGEVWAFAPSIAGRAAPSSLGPDLVLVVSNSRDNAMLPHIAVLPVANAPATDLTVLLEVGDPRPGMTVDVTRGRTIPKRWLVSCEGSVTRKKMREVFAAEVQYRCPEPE</sequence>
<evidence type="ECO:0000313" key="2">
    <source>
        <dbReference type="Proteomes" id="UP000255467"/>
    </source>
</evidence>
<gene>
    <name evidence="1" type="ORF">NCTC1934_06874</name>
</gene>
<evidence type="ECO:0000313" key="1">
    <source>
        <dbReference type="EMBL" id="SUD49520.1"/>
    </source>
</evidence>
<protein>
    <recommendedName>
        <fullName evidence="3">Type II toxin-antitoxin system PemK/MazF family toxin</fullName>
    </recommendedName>
</protein>
<keyword evidence="2" id="KW-1185">Reference proteome</keyword>
<dbReference type="RefSeq" id="WP_039819065.1">
    <property type="nucleotide sequence ID" value="NZ_UGRY01000008.1"/>
</dbReference>
<dbReference type="AlphaFoldDB" id="A0A379JM63"/>
<dbReference type="EMBL" id="UGRY01000008">
    <property type="protein sequence ID" value="SUD49520.1"/>
    <property type="molecule type" value="Genomic_DNA"/>
</dbReference>
<dbReference type="OrthoDB" id="4565208at2"/>
<dbReference type="Proteomes" id="UP000255467">
    <property type="component" value="Unassembled WGS sequence"/>
</dbReference>
<proteinExistence type="predicted"/>
<evidence type="ECO:0008006" key="3">
    <source>
        <dbReference type="Google" id="ProtNLM"/>
    </source>
</evidence>
<name>A0A379JM63_9NOCA</name>
<accession>A0A379JM63</accession>
<reference evidence="1 2" key="1">
    <citation type="submission" date="2018-06" db="EMBL/GenBank/DDBJ databases">
        <authorList>
            <consortium name="Pathogen Informatics"/>
            <person name="Doyle S."/>
        </authorList>
    </citation>
    <scope>NUCLEOTIDE SEQUENCE [LARGE SCALE GENOMIC DNA]</scope>
    <source>
        <strain evidence="1 2">NCTC1934</strain>
    </source>
</reference>
<organism evidence="1 2">
    <name type="scientific">Nocardia otitidiscaviarum</name>
    <dbReference type="NCBI Taxonomy" id="1823"/>
    <lineage>
        <taxon>Bacteria</taxon>
        <taxon>Bacillati</taxon>
        <taxon>Actinomycetota</taxon>
        <taxon>Actinomycetes</taxon>
        <taxon>Mycobacteriales</taxon>
        <taxon>Nocardiaceae</taxon>
        <taxon>Nocardia</taxon>
    </lineage>
</organism>